<organism evidence="2 3">
    <name type="scientific">Breznakia pachnodae</name>
    <dbReference type="NCBI Taxonomy" id="265178"/>
    <lineage>
        <taxon>Bacteria</taxon>
        <taxon>Bacillati</taxon>
        <taxon>Bacillota</taxon>
        <taxon>Erysipelotrichia</taxon>
        <taxon>Erysipelotrichales</taxon>
        <taxon>Erysipelotrichaceae</taxon>
        <taxon>Breznakia</taxon>
    </lineage>
</organism>
<accession>A0ABU0E744</accession>
<dbReference type="PANTHER" id="PTHR39201:SF1">
    <property type="entry name" value="FLAVODOXIN-LIKE DOMAIN-CONTAINING PROTEIN"/>
    <property type="match status" value="1"/>
</dbReference>
<sequence length="174" mass="19644">MNVLIAYYSRKGNNYFNGSIVDLKQGNTEVIAQKIQSLTGGDLFEIDTVHEYSKDYEQCTLEAKKELNEHARPEITGQVNNMNEYDVIFVGYPNWWSTAPMAVFTFLEMYGLKGKTVLPFCTHEGSGMGRSESDIADTCSESVVKKGLAIRGSRVYDAYEEVKRWIVESEVAVK</sequence>
<dbReference type="EMBL" id="JAUSUR010000007">
    <property type="protein sequence ID" value="MDQ0362729.1"/>
    <property type="molecule type" value="Genomic_DNA"/>
</dbReference>
<evidence type="ECO:0000313" key="3">
    <source>
        <dbReference type="Proteomes" id="UP001230220"/>
    </source>
</evidence>
<keyword evidence="3" id="KW-1185">Reference proteome</keyword>
<dbReference type="InterPro" id="IPR029039">
    <property type="entry name" value="Flavoprotein-like_sf"/>
</dbReference>
<evidence type="ECO:0000313" key="2">
    <source>
        <dbReference type="EMBL" id="MDQ0362729.1"/>
    </source>
</evidence>
<dbReference type="InterPro" id="IPR008254">
    <property type="entry name" value="Flavodoxin/NO_synth"/>
</dbReference>
<name>A0ABU0E744_9FIRM</name>
<dbReference type="PANTHER" id="PTHR39201">
    <property type="entry name" value="EXPORTED PROTEIN-RELATED"/>
    <property type="match status" value="1"/>
</dbReference>
<dbReference type="Pfam" id="PF12682">
    <property type="entry name" value="Flavodoxin_4"/>
    <property type="match status" value="1"/>
</dbReference>
<gene>
    <name evidence="2" type="ORF">J2S15_003483</name>
</gene>
<evidence type="ECO:0000259" key="1">
    <source>
        <dbReference type="Pfam" id="PF12682"/>
    </source>
</evidence>
<comment type="caution">
    <text evidence="2">The sequence shown here is derived from an EMBL/GenBank/DDBJ whole genome shotgun (WGS) entry which is preliminary data.</text>
</comment>
<protein>
    <submittedName>
        <fullName evidence="2">Flavodoxin</fullName>
    </submittedName>
</protein>
<feature type="domain" description="Flavodoxin-like" evidence="1">
    <location>
        <begin position="25"/>
        <end position="166"/>
    </location>
</feature>
<dbReference type="Proteomes" id="UP001230220">
    <property type="component" value="Unassembled WGS sequence"/>
</dbReference>
<dbReference type="RefSeq" id="WP_307410652.1">
    <property type="nucleotide sequence ID" value="NZ_JAUSUR010000007.1"/>
</dbReference>
<dbReference type="SUPFAM" id="SSF52218">
    <property type="entry name" value="Flavoproteins"/>
    <property type="match status" value="1"/>
</dbReference>
<reference evidence="2 3" key="1">
    <citation type="submission" date="2023-07" db="EMBL/GenBank/DDBJ databases">
        <title>Genomic Encyclopedia of Type Strains, Phase IV (KMG-IV): sequencing the most valuable type-strain genomes for metagenomic binning, comparative biology and taxonomic classification.</title>
        <authorList>
            <person name="Goeker M."/>
        </authorList>
    </citation>
    <scope>NUCLEOTIDE SEQUENCE [LARGE SCALE GENOMIC DNA]</scope>
    <source>
        <strain evidence="2 3">DSM 16784</strain>
    </source>
</reference>
<dbReference type="Gene3D" id="3.40.50.360">
    <property type="match status" value="1"/>
</dbReference>
<proteinExistence type="predicted"/>